<evidence type="ECO:0000256" key="1">
    <source>
        <dbReference type="SAM" id="Phobius"/>
    </source>
</evidence>
<dbReference type="AlphaFoldDB" id="W9CE87"/>
<comment type="caution">
    <text evidence="2">The sequence shown here is derived from an EMBL/GenBank/DDBJ whole genome shotgun (WGS) entry which is preliminary data.</text>
</comment>
<evidence type="ECO:0000313" key="2">
    <source>
        <dbReference type="EMBL" id="ESZ92835.1"/>
    </source>
</evidence>
<proteinExistence type="predicted"/>
<accession>W9CE87</accession>
<keyword evidence="1" id="KW-0812">Transmembrane</keyword>
<dbReference type="Gene3D" id="2.30.110.10">
    <property type="entry name" value="Electron Transport, Fmn-binding Protein, Chain A"/>
    <property type="match status" value="1"/>
</dbReference>
<dbReference type="InterPro" id="IPR012349">
    <property type="entry name" value="Split_barrel_FMN-bd"/>
</dbReference>
<reference evidence="2 3" key="1">
    <citation type="journal article" date="2014" name="Genome Announc.">
        <title>Draft genome sequence of Sclerotinia borealis, a psychrophilic plant pathogenic fungus.</title>
        <authorList>
            <person name="Mardanov A.V."/>
            <person name="Beletsky A.V."/>
            <person name="Kadnikov V.V."/>
            <person name="Ignatov A.N."/>
            <person name="Ravin N.V."/>
        </authorList>
    </citation>
    <scope>NUCLEOTIDE SEQUENCE [LARGE SCALE GENOMIC DNA]</scope>
    <source>
        <strain evidence="3">F-4157</strain>
    </source>
</reference>
<dbReference type="PANTHER" id="PTHR39336">
    <property type="entry name" value="PYRIDOXAMINE PHOSPHATE OXIDASE FAMILY PROTEIN (AFU_ORTHOLOGUE AFUA_6G11440)"/>
    <property type="match status" value="1"/>
</dbReference>
<keyword evidence="1" id="KW-0472">Membrane</keyword>
<gene>
    <name evidence="2" type="ORF">SBOR_6789</name>
</gene>
<keyword evidence="3" id="KW-1185">Reference proteome</keyword>
<dbReference type="Proteomes" id="UP000019487">
    <property type="component" value="Unassembled WGS sequence"/>
</dbReference>
<dbReference type="EMBL" id="AYSA01000358">
    <property type="protein sequence ID" value="ESZ92835.1"/>
    <property type="molecule type" value="Genomic_DNA"/>
</dbReference>
<dbReference type="HOGENOM" id="CLU_054794_1_0_1"/>
<dbReference type="STRING" id="1432307.W9CE87"/>
<name>W9CE87_SCLBF</name>
<dbReference type="OrthoDB" id="539398at2759"/>
<protein>
    <submittedName>
        <fullName evidence="2">Pyridoxamine phosphate oxidase family protein</fullName>
    </submittedName>
</protein>
<keyword evidence="1" id="KW-1133">Transmembrane helix</keyword>
<feature type="transmembrane region" description="Helical" evidence="1">
    <location>
        <begin position="246"/>
        <end position="272"/>
    </location>
</feature>
<dbReference type="PANTHER" id="PTHR39336:SF1">
    <property type="entry name" value="PYRIDOXAMINE PHOSPHATE OXIDASE FAMILY PROTEIN (AFU_ORTHOLOGUE AFUA_6G11440)"/>
    <property type="match status" value="1"/>
</dbReference>
<evidence type="ECO:0000313" key="3">
    <source>
        <dbReference type="Proteomes" id="UP000019487"/>
    </source>
</evidence>
<organism evidence="2 3">
    <name type="scientific">Sclerotinia borealis (strain F-4128)</name>
    <dbReference type="NCBI Taxonomy" id="1432307"/>
    <lineage>
        <taxon>Eukaryota</taxon>
        <taxon>Fungi</taxon>
        <taxon>Dikarya</taxon>
        <taxon>Ascomycota</taxon>
        <taxon>Pezizomycotina</taxon>
        <taxon>Leotiomycetes</taxon>
        <taxon>Helotiales</taxon>
        <taxon>Sclerotiniaceae</taxon>
        <taxon>Sclerotinia</taxon>
    </lineage>
</organism>
<sequence length="295" mass="32436">MVQYFDSISKELADWAMAQPLFFVASAPTYGKHVNVSPKGLPGAMFRILGGKRCAYIDATGSGVETISHIYENGRITIMFCSFTSTPRIMRFFCTGKVVEWNTPSFASTLLELGMENVEGARAVILLDVWKVQTSCGYGVPLLTPLPTQISHQTANPSPSLGPWTDRKTLGHWAGQKVAKDEMQDYQVQNNSYSHDALPGLRSARERRFGGYGYGVGYGAAVKVLVKGDEVWRWWMRVVREEWRGVVLGVVLGLLVGAVVGGTEGVLGEFVVGRVLEVRELMGNLTGAKRLEVEL</sequence>